<protein>
    <submittedName>
        <fullName evidence="2">Uroporphyrinogen-III synthase</fullName>
    </submittedName>
</protein>
<feature type="domain" description="Tetrapyrrole biosynthesis uroporphyrinogen III synthase" evidence="1">
    <location>
        <begin position="31"/>
        <end position="255"/>
    </location>
</feature>
<comment type="caution">
    <text evidence="2">The sequence shown here is derived from an EMBL/GenBank/DDBJ whole genome shotgun (WGS) entry which is preliminary data.</text>
</comment>
<organism evidence="2 3">
    <name type="scientific">Acidicapsa dinghuensis</name>
    <dbReference type="NCBI Taxonomy" id="2218256"/>
    <lineage>
        <taxon>Bacteria</taxon>
        <taxon>Pseudomonadati</taxon>
        <taxon>Acidobacteriota</taxon>
        <taxon>Terriglobia</taxon>
        <taxon>Terriglobales</taxon>
        <taxon>Acidobacteriaceae</taxon>
        <taxon>Acidicapsa</taxon>
    </lineage>
</organism>
<dbReference type="InterPro" id="IPR003754">
    <property type="entry name" value="4pyrrol_synth_uPrphyn_synth"/>
</dbReference>
<dbReference type="InterPro" id="IPR036108">
    <property type="entry name" value="4pyrrol_syn_uPrphyn_synt_sf"/>
</dbReference>
<sequence length="266" mass="27384">MSDSANASGSEGLPLSGKRVLVTRAAHQAGKLSEGLRALGAEPVEVPVLEMLPPESYEPLDDALRQLDSFDWLILTSGNAVDAVAARCSHLQVKMDGPRVAAVGRATAEAARKAGFRVAVVPESYHSEGLVAALGDAAKGTRVLLARAAVARDVIPEALAAGGANITVVDAYRTVIPESAAERLREAMLGRIDVAAFTSSSSVKHLAALTREAGIAFPLAGVKAVSIGPVTSGTLRELGWQPAAEAAVSDVAGLLDAVAQGIRNRQ</sequence>
<dbReference type="PANTHER" id="PTHR40082:SF1">
    <property type="entry name" value="BLR5956 PROTEIN"/>
    <property type="match status" value="1"/>
</dbReference>
<reference evidence="3" key="1">
    <citation type="journal article" date="2019" name="Int. J. Syst. Evol. Microbiol.">
        <title>The Global Catalogue of Microorganisms (GCM) 10K type strain sequencing project: providing services to taxonomists for standard genome sequencing and annotation.</title>
        <authorList>
            <consortium name="The Broad Institute Genomics Platform"/>
            <consortium name="The Broad Institute Genome Sequencing Center for Infectious Disease"/>
            <person name="Wu L."/>
            <person name="Ma J."/>
        </authorList>
    </citation>
    <scope>NUCLEOTIDE SEQUENCE [LARGE SCALE GENOMIC DNA]</scope>
    <source>
        <strain evidence="3">JCM 4087</strain>
    </source>
</reference>
<dbReference type="InterPro" id="IPR039793">
    <property type="entry name" value="UROS/Hem4"/>
</dbReference>
<dbReference type="SUPFAM" id="SSF69618">
    <property type="entry name" value="HemD-like"/>
    <property type="match status" value="1"/>
</dbReference>
<name>A0ABW1ELZ5_9BACT</name>
<dbReference type="CDD" id="cd06578">
    <property type="entry name" value="HemD"/>
    <property type="match status" value="1"/>
</dbReference>
<dbReference type="PANTHER" id="PTHR40082">
    <property type="entry name" value="BLR5956 PROTEIN"/>
    <property type="match status" value="1"/>
</dbReference>
<evidence type="ECO:0000313" key="2">
    <source>
        <dbReference type="EMBL" id="MFC5864886.1"/>
    </source>
</evidence>
<gene>
    <name evidence="2" type="ORF">ACFPT7_21440</name>
</gene>
<dbReference type="RefSeq" id="WP_263332367.1">
    <property type="nucleotide sequence ID" value="NZ_JAGSYH010000001.1"/>
</dbReference>
<proteinExistence type="predicted"/>
<dbReference type="Proteomes" id="UP001596091">
    <property type="component" value="Unassembled WGS sequence"/>
</dbReference>
<evidence type="ECO:0000313" key="3">
    <source>
        <dbReference type="Proteomes" id="UP001596091"/>
    </source>
</evidence>
<evidence type="ECO:0000259" key="1">
    <source>
        <dbReference type="Pfam" id="PF02602"/>
    </source>
</evidence>
<dbReference type="Gene3D" id="3.40.50.10090">
    <property type="match status" value="2"/>
</dbReference>
<dbReference type="Pfam" id="PF02602">
    <property type="entry name" value="HEM4"/>
    <property type="match status" value="1"/>
</dbReference>
<keyword evidence="3" id="KW-1185">Reference proteome</keyword>
<dbReference type="EMBL" id="JBHSPH010000010">
    <property type="protein sequence ID" value="MFC5864886.1"/>
    <property type="molecule type" value="Genomic_DNA"/>
</dbReference>
<accession>A0ABW1ELZ5</accession>